<evidence type="ECO:0000256" key="1">
    <source>
        <dbReference type="SAM" id="MobiDB-lite"/>
    </source>
</evidence>
<gene>
    <name evidence="3" type="ORF">NJ959_12790</name>
</gene>
<evidence type="ECO:0000313" key="4">
    <source>
        <dbReference type="Proteomes" id="UP001204953"/>
    </source>
</evidence>
<dbReference type="EMBL" id="JAMZMM010000108">
    <property type="protein sequence ID" value="MCP2729333.1"/>
    <property type="molecule type" value="Genomic_DNA"/>
</dbReference>
<proteinExistence type="predicted"/>
<feature type="domain" description="Right handed beta helix" evidence="2">
    <location>
        <begin position="247"/>
        <end position="369"/>
    </location>
</feature>
<evidence type="ECO:0000313" key="3">
    <source>
        <dbReference type="EMBL" id="MCP2729333.1"/>
    </source>
</evidence>
<dbReference type="Gene3D" id="2.60.40.10">
    <property type="entry name" value="Immunoglobulins"/>
    <property type="match status" value="1"/>
</dbReference>
<feature type="region of interest" description="Disordered" evidence="1">
    <location>
        <begin position="202"/>
        <end position="226"/>
    </location>
</feature>
<dbReference type="InterPro" id="IPR013783">
    <property type="entry name" value="Ig-like_fold"/>
</dbReference>
<dbReference type="AlphaFoldDB" id="A0AAE3GT65"/>
<keyword evidence="4" id="KW-1185">Reference proteome</keyword>
<feature type="compositionally biased region" description="Polar residues" evidence="1">
    <location>
        <begin position="424"/>
        <end position="442"/>
    </location>
</feature>
<dbReference type="RefSeq" id="WP_254012118.1">
    <property type="nucleotide sequence ID" value="NZ_JAMZMM010000108.1"/>
</dbReference>
<dbReference type="SUPFAM" id="SSF51126">
    <property type="entry name" value="Pectin lyase-like"/>
    <property type="match status" value="1"/>
</dbReference>
<feature type="region of interest" description="Disordered" evidence="1">
    <location>
        <begin position="412"/>
        <end position="442"/>
    </location>
</feature>
<dbReference type="Proteomes" id="UP001204953">
    <property type="component" value="Unassembled WGS sequence"/>
</dbReference>
<dbReference type="InterPro" id="IPR039448">
    <property type="entry name" value="Beta_helix"/>
</dbReference>
<evidence type="ECO:0000259" key="2">
    <source>
        <dbReference type="Pfam" id="PF13229"/>
    </source>
</evidence>
<accession>A0AAE3GT65</accession>
<name>A0AAE3GT65_9CYAN</name>
<dbReference type="InterPro" id="IPR006626">
    <property type="entry name" value="PbH1"/>
</dbReference>
<organism evidence="3 4">
    <name type="scientific">Limnofasciculus baicalensis BBK-W-15</name>
    <dbReference type="NCBI Taxonomy" id="2699891"/>
    <lineage>
        <taxon>Bacteria</taxon>
        <taxon>Bacillati</taxon>
        <taxon>Cyanobacteriota</taxon>
        <taxon>Cyanophyceae</taxon>
        <taxon>Coleofasciculales</taxon>
        <taxon>Coleofasciculaceae</taxon>
        <taxon>Limnofasciculus</taxon>
        <taxon>Limnofasciculus baicalensis</taxon>
    </lineage>
</organism>
<dbReference type="Gene3D" id="2.160.20.10">
    <property type="entry name" value="Single-stranded right-handed beta-helix, Pectin lyase-like"/>
    <property type="match status" value="1"/>
</dbReference>
<reference evidence="3" key="1">
    <citation type="submission" date="2022-06" db="EMBL/GenBank/DDBJ databases">
        <title>New cyanobacteria of genus Symplocastrum in benthos of Lake Baikal.</title>
        <authorList>
            <person name="Sorokovikova E."/>
            <person name="Tikhonova I."/>
            <person name="Krasnopeev A."/>
            <person name="Evseev P."/>
            <person name="Gladkikh A."/>
            <person name="Belykh O."/>
        </authorList>
    </citation>
    <scope>NUCLEOTIDE SEQUENCE</scope>
    <source>
        <strain evidence="3">BBK-W-15</strain>
    </source>
</reference>
<dbReference type="SMART" id="SM00710">
    <property type="entry name" value="PbH1"/>
    <property type="match status" value="6"/>
</dbReference>
<dbReference type="Pfam" id="PF13229">
    <property type="entry name" value="Beta_helix"/>
    <property type="match status" value="1"/>
</dbReference>
<protein>
    <submittedName>
        <fullName evidence="3">Right-handed parallel beta-helix repeat-containing protein</fullName>
    </submittedName>
</protein>
<dbReference type="InterPro" id="IPR011050">
    <property type="entry name" value="Pectin_lyase_fold/virulence"/>
</dbReference>
<sequence>MKVKYLKSVLVVLLDLTLLSGLRLSLVAAAPIQMTESNPHQVTNYRVIVNSNQDGIVQPDENLTLREAIEIVNGTLLLNQLSEEEKYQVSSLDLDTPSQINFNLPATNTTIRLVTLLPPLASPGLVVDGTTQPGYDPMRFTKEEIPIHTPVVEITSAQEVEVLRGLTIVADGVTIRGLSLYGFTGKFNTTATIPPGDIFIDTNTSSERNREDRTPNKIPPTPHSPKNIVIEDNWIGVPSENPASAKTSGFGVSIFNSQGTAIRRNWIANHTGSGVITSVDAQDLQVEYNVISNNGNGGMPDAIRLEGNIDNTQISSNLIEDNGGSAVFLFKPEGAVTIQNNQIKNNGTRLRRAAIYLMGNDHQVIDNQISKHHGPGVVVAAFPSSNGNIIQNNRFSGLEGLSIDLITRDNTDTRDYQVGDGQNPPRNSNQRRQDTGNGAINTPQFLSPELIVLNGKVNIDGMADPGSQVDIYRVTAQTDLSEQIATVTTDEKGRFSLSLSNLQPGERISAIATDSKYGTSEAAASAVVRLLE</sequence>
<comment type="caution">
    <text evidence="3">The sequence shown here is derived from an EMBL/GenBank/DDBJ whole genome shotgun (WGS) entry which is preliminary data.</text>
</comment>
<dbReference type="InterPro" id="IPR012334">
    <property type="entry name" value="Pectin_lyas_fold"/>
</dbReference>